<evidence type="ECO:0000256" key="1">
    <source>
        <dbReference type="ARBA" id="ARBA00004651"/>
    </source>
</evidence>
<feature type="transmembrane region" description="Helical" evidence="8">
    <location>
        <begin position="326"/>
        <end position="359"/>
    </location>
</feature>
<sequence>MTQDRIVQFFRERVIFAKLAAIILWISYAVSILMGDHHGGMKFTGPVVGSDPNSWIVYDEHYGVFNFRGETNGADHLAWYTAARLIREGEPEKIYDYGYIHNYQKEMVPKKRWDSLMAYRNPPFYCLLYLPTSYLSFTQSWLIWCGIYIFGVWFAVGWLGGGRTEFWWLMAFFPTFTAISYGQNSLLSFIILAGTYRLLKGDRVFLAGLIGGLLWFKPPMLTGLVLWGLLDIRRLWLAALGVVLTGVVLTLGTYPFIPAVWDGFIDSLNGNVKFTDFEQFKMHNPVAFWRLLLPEATAWHWPLAAACSLLAVLWFVWVWWKHRNDLAILFGALVFVTLWGSPHALIYEWSVLGITGILWWPRLAHVPSARFLLYGAAWLVMFVSTHLAEFILNLQGDHTVFPRYAVQISMPAMAVIAVWCGRLLRSDPVKRASLP</sequence>
<feature type="transmembrane region" description="Helical" evidence="8">
    <location>
        <begin position="141"/>
        <end position="160"/>
    </location>
</feature>
<keyword evidence="4 8" id="KW-0812">Transmembrane</keyword>
<dbReference type="GO" id="GO:0005886">
    <property type="term" value="C:plasma membrane"/>
    <property type="evidence" value="ECO:0007669"/>
    <property type="project" value="UniProtKB-SubCell"/>
</dbReference>
<feature type="transmembrane region" description="Helical" evidence="8">
    <location>
        <begin position="235"/>
        <end position="257"/>
    </location>
</feature>
<evidence type="ECO:0000256" key="8">
    <source>
        <dbReference type="SAM" id="Phobius"/>
    </source>
</evidence>
<dbReference type="AlphaFoldDB" id="A0A5C1A985"/>
<evidence type="ECO:0000256" key="3">
    <source>
        <dbReference type="ARBA" id="ARBA00022679"/>
    </source>
</evidence>
<dbReference type="EMBL" id="CP042425">
    <property type="protein sequence ID" value="QEL15761.1"/>
    <property type="molecule type" value="Genomic_DNA"/>
</dbReference>
<feature type="transmembrane region" description="Helical" evidence="8">
    <location>
        <begin position="371"/>
        <end position="392"/>
    </location>
</feature>
<comment type="similarity">
    <text evidence="7">Belongs to the glycosyltransferase 87 family.</text>
</comment>
<dbReference type="GO" id="GO:0016758">
    <property type="term" value="F:hexosyltransferase activity"/>
    <property type="evidence" value="ECO:0007669"/>
    <property type="project" value="InterPro"/>
</dbReference>
<evidence type="ECO:0008006" key="11">
    <source>
        <dbReference type="Google" id="ProtNLM"/>
    </source>
</evidence>
<keyword evidence="2" id="KW-1003">Cell membrane</keyword>
<evidence type="ECO:0000313" key="10">
    <source>
        <dbReference type="Proteomes" id="UP000324974"/>
    </source>
</evidence>
<feature type="transmembrane region" description="Helical" evidence="8">
    <location>
        <begin position="166"/>
        <end position="192"/>
    </location>
</feature>
<evidence type="ECO:0000313" key="9">
    <source>
        <dbReference type="EMBL" id="QEL15761.1"/>
    </source>
</evidence>
<reference evidence="10" key="1">
    <citation type="submission" date="2019-08" db="EMBL/GenBank/DDBJ databases">
        <title>Limnoglobus roseus gen. nov., sp. nov., a novel freshwater planctomycete with a giant genome from the family Gemmataceae.</title>
        <authorList>
            <person name="Kulichevskaya I.S."/>
            <person name="Naumoff D.G."/>
            <person name="Miroshnikov K."/>
            <person name="Ivanova A."/>
            <person name="Philippov D.A."/>
            <person name="Hakobyan A."/>
            <person name="Rijpstra I.C."/>
            <person name="Sinninghe Damste J.S."/>
            <person name="Liesack W."/>
            <person name="Dedysh S.N."/>
        </authorList>
    </citation>
    <scope>NUCLEOTIDE SEQUENCE [LARGE SCALE GENOMIC DNA]</scope>
    <source>
        <strain evidence="10">PX52</strain>
    </source>
</reference>
<keyword evidence="5 8" id="KW-1133">Transmembrane helix</keyword>
<evidence type="ECO:0000256" key="4">
    <source>
        <dbReference type="ARBA" id="ARBA00022692"/>
    </source>
</evidence>
<proteinExistence type="inferred from homology"/>
<dbReference type="Pfam" id="PF09594">
    <property type="entry name" value="GT87"/>
    <property type="match status" value="1"/>
</dbReference>
<dbReference type="KEGG" id="lrs:PX52LOC_02696"/>
<gene>
    <name evidence="9" type="ORF">PX52LOC_02696</name>
</gene>
<keyword evidence="6 8" id="KW-0472">Membrane</keyword>
<dbReference type="RefSeq" id="WP_149110541.1">
    <property type="nucleotide sequence ID" value="NZ_CP042425.1"/>
</dbReference>
<protein>
    <recommendedName>
        <fullName evidence="11">DUF2029 domain-containing protein</fullName>
    </recommendedName>
</protein>
<evidence type="ECO:0000256" key="2">
    <source>
        <dbReference type="ARBA" id="ARBA00022475"/>
    </source>
</evidence>
<keyword evidence="10" id="KW-1185">Reference proteome</keyword>
<dbReference type="InterPro" id="IPR018584">
    <property type="entry name" value="GT87"/>
</dbReference>
<evidence type="ECO:0000256" key="7">
    <source>
        <dbReference type="ARBA" id="ARBA00024033"/>
    </source>
</evidence>
<feature type="transmembrane region" description="Helical" evidence="8">
    <location>
        <begin position="404"/>
        <end position="424"/>
    </location>
</feature>
<accession>A0A5C1A985</accession>
<evidence type="ECO:0000256" key="5">
    <source>
        <dbReference type="ARBA" id="ARBA00022989"/>
    </source>
</evidence>
<feature type="transmembrane region" description="Helical" evidence="8">
    <location>
        <begin position="15"/>
        <end position="34"/>
    </location>
</feature>
<name>A0A5C1A985_9BACT</name>
<feature type="transmembrane region" description="Helical" evidence="8">
    <location>
        <begin position="298"/>
        <end position="320"/>
    </location>
</feature>
<organism evidence="9 10">
    <name type="scientific">Limnoglobus roseus</name>
    <dbReference type="NCBI Taxonomy" id="2598579"/>
    <lineage>
        <taxon>Bacteria</taxon>
        <taxon>Pseudomonadati</taxon>
        <taxon>Planctomycetota</taxon>
        <taxon>Planctomycetia</taxon>
        <taxon>Gemmatales</taxon>
        <taxon>Gemmataceae</taxon>
        <taxon>Limnoglobus</taxon>
    </lineage>
</organism>
<evidence type="ECO:0000256" key="6">
    <source>
        <dbReference type="ARBA" id="ARBA00023136"/>
    </source>
</evidence>
<dbReference type="OrthoDB" id="265906at2"/>
<keyword evidence="3" id="KW-0808">Transferase</keyword>
<dbReference type="Proteomes" id="UP000324974">
    <property type="component" value="Chromosome"/>
</dbReference>
<comment type="subcellular location">
    <subcellularLocation>
        <location evidence="1">Cell membrane</location>
        <topology evidence="1">Multi-pass membrane protein</topology>
    </subcellularLocation>
</comment>
<feature type="transmembrane region" description="Helical" evidence="8">
    <location>
        <begin position="204"/>
        <end position="229"/>
    </location>
</feature>